<evidence type="ECO:0000313" key="1">
    <source>
        <dbReference type="EMBL" id="KAJ6637812.1"/>
    </source>
</evidence>
<evidence type="ECO:0000313" key="2">
    <source>
        <dbReference type="Proteomes" id="UP001151699"/>
    </source>
</evidence>
<keyword evidence="2" id="KW-1185">Reference proteome</keyword>
<comment type="caution">
    <text evidence="1">The sequence shown here is derived from an EMBL/GenBank/DDBJ whole genome shotgun (WGS) entry which is preliminary data.</text>
</comment>
<dbReference type="EMBL" id="WJQU01000003">
    <property type="protein sequence ID" value="KAJ6637812.1"/>
    <property type="molecule type" value="Genomic_DNA"/>
</dbReference>
<dbReference type="AlphaFoldDB" id="A0A9Q0MWC1"/>
<name>A0A9Q0MWC1_9DIPT</name>
<protein>
    <submittedName>
        <fullName evidence="1">Uncharacterized protein</fullName>
    </submittedName>
</protein>
<dbReference type="Proteomes" id="UP001151699">
    <property type="component" value="Chromosome X"/>
</dbReference>
<sequence>MLARSNPYDAKDTSYQQNVTCQFLRNIFATCGHHGLQFTLVLKLPRNHAIGKNFDSSVIVTQNQAECVAATSAST</sequence>
<accession>A0A9Q0MWC1</accession>
<organism evidence="1 2">
    <name type="scientific">Pseudolycoriella hygida</name>
    <dbReference type="NCBI Taxonomy" id="35572"/>
    <lineage>
        <taxon>Eukaryota</taxon>
        <taxon>Metazoa</taxon>
        <taxon>Ecdysozoa</taxon>
        <taxon>Arthropoda</taxon>
        <taxon>Hexapoda</taxon>
        <taxon>Insecta</taxon>
        <taxon>Pterygota</taxon>
        <taxon>Neoptera</taxon>
        <taxon>Endopterygota</taxon>
        <taxon>Diptera</taxon>
        <taxon>Nematocera</taxon>
        <taxon>Sciaroidea</taxon>
        <taxon>Sciaridae</taxon>
        <taxon>Pseudolycoriella</taxon>
    </lineage>
</organism>
<proteinExistence type="predicted"/>
<gene>
    <name evidence="1" type="ORF">Bhyg_10543</name>
</gene>
<reference evidence="1" key="1">
    <citation type="submission" date="2022-07" db="EMBL/GenBank/DDBJ databases">
        <authorList>
            <person name="Trinca V."/>
            <person name="Uliana J.V.C."/>
            <person name="Torres T.T."/>
            <person name="Ward R.J."/>
            <person name="Monesi N."/>
        </authorList>
    </citation>
    <scope>NUCLEOTIDE SEQUENCE</scope>
    <source>
        <strain evidence="1">HSMRA1968</strain>
        <tissue evidence="1">Whole embryos</tissue>
    </source>
</reference>